<protein>
    <submittedName>
        <fullName evidence="2">ThuA domain-containing protein</fullName>
    </submittedName>
</protein>
<sequence length="292" mass="32936">MPRWLKISALAFAGILILLGAGAYSYYKYIGIIPSHYYETEPPTLPQFSKPAVLIFNKTNGFRHIDALPVADAMFTELAHAHGWDVFVTDNAAVHNPGVLDNFSLVIWNNVSGDVLTEEQRSSLKQWLADGGGWLGVHGSGGDTSYQWPWYVETLIGAQFIGHTMMPQFQDAELYPTDLSTVVTDHLPTPWRLPAEEWYAFDSSPRDKAYEILVTIDTDSYETHGPVSSGWMEGWSDRMGSEGEHPQIWRHRPGQGRAFYSAIGHQPETYEIPAYRELLSKAMRWAMGEPRE</sequence>
<accession>A0A5C8ZZR1</accession>
<proteinExistence type="predicted"/>
<name>A0A5C8ZZR1_9GAMM</name>
<dbReference type="SUPFAM" id="SSF52317">
    <property type="entry name" value="Class I glutamine amidotransferase-like"/>
    <property type="match status" value="1"/>
</dbReference>
<dbReference type="AlphaFoldDB" id="A0A5C8ZZR1"/>
<dbReference type="EMBL" id="VRYZ01000002">
    <property type="protein sequence ID" value="TXS93112.1"/>
    <property type="molecule type" value="Genomic_DNA"/>
</dbReference>
<dbReference type="InterPro" id="IPR029010">
    <property type="entry name" value="ThuA-like"/>
</dbReference>
<keyword evidence="3" id="KW-1185">Reference proteome</keyword>
<dbReference type="Proteomes" id="UP000321933">
    <property type="component" value="Unassembled WGS sequence"/>
</dbReference>
<dbReference type="Gene3D" id="3.40.50.880">
    <property type="match status" value="1"/>
</dbReference>
<dbReference type="InterPro" id="IPR029062">
    <property type="entry name" value="Class_I_gatase-like"/>
</dbReference>
<comment type="caution">
    <text evidence="2">The sequence shown here is derived from an EMBL/GenBank/DDBJ whole genome shotgun (WGS) entry which is preliminary data.</text>
</comment>
<dbReference type="PANTHER" id="PTHR40469:SF2">
    <property type="entry name" value="GALACTOSE-BINDING DOMAIN-LIKE SUPERFAMILY PROTEIN"/>
    <property type="match status" value="1"/>
</dbReference>
<dbReference type="Pfam" id="PF06283">
    <property type="entry name" value="ThuA"/>
    <property type="match status" value="1"/>
</dbReference>
<dbReference type="RefSeq" id="WP_148063048.1">
    <property type="nucleotide sequence ID" value="NZ_VRYZ01000002.1"/>
</dbReference>
<evidence type="ECO:0000313" key="3">
    <source>
        <dbReference type="Proteomes" id="UP000321933"/>
    </source>
</evidence>
<organism evidence="2 3">
    <name type="scientific">Parahaliea aestuarii</name>
    <dbReference type="NCBI Taxonomy" id="1852021"/>
    <lineage>
        <taxon>Bacteria</taxon>
        <taxon>Pseudomonadati</taxon>
        <taxon>Pseudomonadota</taxon>
        <taxon>Gammaproteobacteria</taxon>
        <taxon>Cellvibrionales</taxon>
        <taxon>Halieaceae</taxon>
        <taxon>Parahaliea</taxon>
    </lineage>
</organism>
<feature type="domain" description="ThuA-like" evidence="1">
    <location>
        <begin position="53"/>
        <end position="286"/>
    </location>
</feature>
<dbReference type="OrthoDB" id="338827at2"/>
<dbReference type="PANTHER" id="PTHR40469">
    <property type="entry name" value="SECRETED GLYCOSYL HYDROLASE"/>
    <property type="match status" value="1"/>
</dbReference>
<evidence type="ECO:0000313" key="2">
    <source>
        <dbReference type="EMBL" id="TXS93112.1"/>
    </source>
</evidence>
<reference evidence="2 3" key="1">
    <citation type="submission" date="2019-08" db="EMBL/GenBank/DDBJ databases">
        <title>Parahaliea maris sp. nov., isolated from the surface seawater.</title>
        <authorList>
            <person name="Liu Y."/>
        </authorList>
    </citation>
    <scope>NUCLEOTIDE SEQUENCE [LARGE SCALE GENOMIC DNA]</scope>
    <source>
        <strain evidence="2 3">S2-26</strain>
    </source>
</reference>
<evidence type="ECO:0000259" key="1">
    <source>
        <dbReference type="Pfam" id="PF06283"/>
    </source>
</evidence>
<gene>
    <name evidence="2" type="ORF">FVW59_04430</name>
</gene>